<dbReference type="EMBL" id="QTKX01000001">
    <property type="protein sequence ID" value="MBS8263122.1"/>
    <property type="molecule type" value="Genomic_DNA"/>
</dbReference>
<dbReference type="Proteomes" id="UP000761411">
    <property type="component" value="Unassembled WGS sequence"/>
</dbReference>
<dbReference type="RefSeq" id="WP_213366221.1">
    <property type="nucleotide sequence ID" value="NZ_QTKX01000001.1"/>
</dbReference>
<protein>
    <submittedName>
        <fullName evidence="1">Spore coat protein</fullName>
    </submittedName>
</protein>
<dbReference type="Pfam" id="PF10612">
    <property type="entry name" value="Spore-coat_CotZ"/>
    <property type="match status" value="1"/>
</dbReference>
<dbReference type="AlphaFoldDB" id="A0A944GV57"/>
<gene>
    <name evidence="1" type="ORF">DYI25_01570</name>
</gene>
<comment type="caution">
    <text evidence="1">The sequence shown here is derived from an EMBL/GenBank/DDBJ whole genome shotgun (WGS) entry which is preliminary data.</text>
</comment>
<accession>A0A944GV57</accession>
<proteinExistence type="predicted"/>
<organism evidence="1 2">
    <name type="scientific">Mesobacillus boroniphilus</name>
    <dbReference type="NCBI Taxonomy" id="308892"/>
    <lineage>
        <taxon>Bacteria</taxon>
        <taxon>Bacillati</taxon>
        <taxon>Bacillota</taxon>
        <taxon>Bacilli</taxon>
        <taxon>Bacillales</taxon>
        <taxon>Bacillaceae</taxon>
        <taxon>Mesobacillus</taxon>
    </lineage>
</organism>
<sequence length="176" mass="19128">MGCKGRNRDDDNCVCEVLRAVADAQDEVDGVDTDCDVSCDRSIRELLAGAQTPTNDLDTIPLILYCGDCVPFEGFGTRIRPNSEGTRLDCFKSFFFRVTSVDSDCCAKIELLTTRGDRGKRFDDPCDQLQTGGSRNEFFRTGICLTVDLDCFCAVTCLDPVAALPLSSLPGPSSAE</sequence>
<evidence type="ECO:0000313" key="1">
    <source>
        <dbReference type="EMBL" id="MBS8263122.1"/>
    </source>
</evidence>
<name>A0A944GV57_9BACI</name>
<reference evidence="1 2" key="1">
    <citation type="journal article" date="2021" name="Microorganisms">
        <title>Bacterial Dimethylsulfoniopropionate Biosynthesis in the East China Sea.</title>
        <authorList>
            <person name="Liu J."/>
            <person name="Zhang Y."/>
            <person name="Liu J."/>
            <person name="Zhong H."/>
            <person name="Williams B.T."/>
            <person name="Zheng Y."/>
            <person name="Curson A.R.J."/>
            <person name="Sun C."/>
            <person name="Sun H."/>
            <person name="Song D."/>
            <person name="Wagner Mackenzie B."/>
            <person name="Bermejo Martinez A."/>
            <person name="Todd J.D."/>
            <person name="Zhang X.H."/>
        </authorList>
    </citation>
    <scope>NUCLEOTIDE SEQUENCE [LARGE SCALE GENOMIC DNA]</scope>
    <source>
        <strain evidence="1 2">ESS08</strain>
    </source>
</reference>
<dbReference type="InterPro" id="IPR019593">
    <property type="entry name" value="Spore_coat_protein_Z/Y"/>
</dbReference>
<keyword evidence="2" id="KW-1185">Reference proteome</keyword>
<evidence type="ECO:0000313" key="2">
    <source>
        <dbReference type="Proteomes" id="UP000761411"/>
    </source>
</evidence>